<protein>
    <submittedName>
        <fullName evidence="2">Uncharacterized protein</fullName>
    </submittedName>
</protein>
<evidence type="ECO:0000256" key="1">
    <source>
        <dbReference type="SAM" id="SignalP"/>
    </source>
</evidence>
<feature type="signal peptide" evidence="1">
    <location>
        <begin position="1"/>
        <end position="19"/>
    </location>
</feature>
<reference evidence="2 3" key="1">
    <citation type="journal article" date="2015" name="Microbes Environ.">
        <title>Distribution and evolution of nitrogen fixation genes in the phylum bacteroidetes.</title>
        <authorList>
            <person name="Inoue J."/>
            <person name="Oshima K."/>
            <person name="Suda W."/>
            <person name="Sakamoto M."/>
            <person name="Iino T."/>
            <person name="Noda S."/>
            <person name="Hongoh Y."/>
            <person name="Hattori M."/>
            <person name="Ohkuma M."/>
        </authorList>
    </citation>
    <scope>NUCLEOTIDE SEQUENCE [LARGE SCALE GENOMIC DNA]</scope>
    <source>
        <strain evidence="2">JCM 15548</strain>
    </source>
</reference>
<evidence type="ECO:0000313" key="2">
    <source>
        <dbReference type="EMBL" id="GAO30823.1"/>
    </source>
</evidence>
<dbReference type="EMBL" id="BAZW01000031">
    <property type="protein sequence ID" value="GAO30823.1"/>
    <property type="molecule type" value="Genomic_DNA"/>
</dbReference>
<gene>
    <name evidence="2" type="ORF">JCM15548_13137</name>
</gene>
<keyword evidence="3" id="KW-1185">Reference proteome</keyword>
<keyword evidence="1" id="KW-0732">Signal</keyword>
<dbReference type="Proteomes" id="UP000032900">
    <property type="component" value="Unassembled WGS sequence"/>
</dbReference>
<accession>A0A0E9LZT3</accession>
<name>A0A0E9LZT3_9BACT</name>
<organism evidence="2 3">
    <name type="scientific">Geofilum rubicundum JCM 15548</name>
    <dbReference type="NCBI Taxonomy" id="1236989"/>
    <lineage>
        <taxon>Bacteria</taxon>
        <taxon>Pseudomonadati</taxon>
        <taxon>Bacteroidota</taxon>
        <taxon>Bacteroidia</taxon>
        <taxon>Marinilabiliales</taxon>
        <taxon>Marinilabiliaceae</taxon>
        <taxon>Geofilum</taxon>
    </lineage>
</organism>
<comment type="caution">
    <text evidence="2">The sequence shown here is derived from an EMBL/GenBank/DDBJ whole genome shotgun (WGS) entry which is preliminary data.</text>
</comment>
<dbReference type="STRING" id="1236989.JCM15548_13137"/>
<proteinExistence type="predicted"/>
<evidence type="ECO:0000313" key="3">
    <source>
        <dbReference type="Proteomes" id="UP000032900"/>
    </source>
</evidence>
<dbReference type="RefSeq" id="WP_062126230.1">
    <property type="nucleotide sequence ID" value="NZ_BAZW01000031.1"/>
</dbReference>
<feature type="chain" id="PRO_5002428508" evidence="1">
    <location>
        <begin position="20"/>
        <end position="79"/>
    </location>
</feature>
<dbReference type="AlphaFoldDB" id="A0A0E9LZT3"/>
<sequence>MKRLLFTFAFLGIIALANGQDPDVLKSDAIMAESIDDFASAAQLYESAMAPMKRPTALIRPVFTGLGLIITESRSTKRR</sequence>